<evidence type="ECO:0000256" key="10">
    <source>
        <dbReference type="HAMAP-Rule" id="MF_02019"/>
    </source>
</evidence>
<keyword evidence="7 10" id="KW-0573">Peptidoglycan synthesis</keyword>
<dbReference type="GO" id="GO:0051301">
    <property type="term" value="P:cell division"/>
    <property type="evidence" value="ECO:0007669"/>
    <property type="project" value="UniProtKB-KW"/>
</dbReference>
<dbReference type="RefSeq" id="WP_232034747.1">
    <property type="nucleotide sequence ID" value="NZ_AP017378.1"/>
</dbReference>
<dbReference type="HAMAP" id="MF_02019">
    <property type="entry name" value="MurF"/>
    <property type="match status" value="1"/>
</dbReference>
<evidence type="ECO:0000313" key="15">
    <source>
        <dbReference type="EMBL" id="BBD08548.1"/>
    </source>
</evidence>
<keyword evidence="8 10" id="KW-0131">Cell cycle</keyword>
<dbReference type="Gene3D" id="3.90.190.20">
    <property type="entry name" value="Mur ligase, C-terminal domain"/>
    <property type="match status" value="1"/>
</dbReference>
<comment type="function">
    <text evidence="10 11">Involved in cell wall formation. Catalyzes the final step in the synthesis of UDP-N-acetylmuramoyl-pentapeptide, the precursor of murein.</text>
</comment>
<dbReference type="PANTHER" id="PTHR43024:SF1">
    <property type="entry name" value="UDP-N-ACETYLMURAMOYL-TRIPEPTIDE--D-ALANYL-D-ALANINE LIGASE"/>
    <property type="match status" value="1"/>
</dbReference>
<dbReference type="InterPro" id="IPR005863">
    <property type="entry name" value="UDP-N-AcMur_synth"/>
</dbReference>
<dbReference type="GO" id="GO:0009252">
    <property type="term" value="P:peptidoglycan biosynthetic process"/>
    <property type="evidence" value="ECO:0007669"/>
    <property type="project" value="UniProtKB-UniRule"/>
</dbReference>
<keyword evidence="5 10" id="KW-0067">ATP-binding</keyword>
<evidence type="ECO:0000256" key="6">
    <source>
        <dbReference type="ARBA" id="ARBA00022960"/>
    </source>
</evidence>
<dbReference type="Pfam" id="PF02875">
    <property type="entry name" value="Mur_ligase_C"/>
    <property type="match status" value="1"/>
</dbReference>
<feature type="domain" description="Mur ligase N-terminal catalytic" evidence="12">
    <location>
        <begin position="28"/>
        <end position="100"/>
    </location>
</feature>
<keyword evidence="6 10" id="KW-0133">Cell shape</keyword>
<dbReference type="Proteomes" id="UP000269883">
    <property type="component" value="Chromosome"/>
</dbReference>
<dbReference type="SUPFAM" id="SSF63418">
    <property type="entry name" value="MurE/MurF N-terminal domain"/>
    <property type="match status" value="1"/>
</dbReference>
<evidence type="ECO:0000259" key="14">
    <source>
        <dbReference type="Pfam" id="PF08245"/>
    </source>
</evidence>
<comment type="subcellular location">
    <subcellularLocation>
        <location evidence="10 11">Cytoplasm</location>
    </subcellularLocation>
</comment>
<evidence type="ECO:0000259" key="13">
    <source>
        <dbReference type="Pfam" id="PF02875"/>
    </source>
</evidence>
<evidence type="ECO:0000256" key="2">
    <source>
        <dbReference type="ARBA" id="ARBA00022598"/>
    </source>
</evidence>
<dbReference type="SUPFAM" id="SSF53623">
    <property type="entry name" value="MurD-like peptide ligases, catalytic domain"/>
    <property type="match status" value="1"/>
</dbReference>
<dbReference type="NCBIfam" id="TIGR01143">
    <property type="entry name" value="murF"/>
    <property type="match status" value="1"/>
</dbReference>
<dbReference type="GO" id="GO:0008766">
    <property type="term" value="F:UDP-N-acetylmuramoylalanyl-D-glutamyl-2,6-diaminopimelate-D-alanyl-D-alanine ligase activity"/>
    <property type="evidence" value="ECO:0007669"/>
    <property type="project" value="RHEA"/>
</dbReference>
<keyword evidence="1 10" id="KW-0963">Cytoplasm</keyword>
<evidence type="ECO:0000313" key="16">
    <source>
        <dbReference type="Proteomes" id="UP000269883"/>
    </source>
</evidence>
<keyword evidence="16" id="KW-1185">Reference proteome</keyword>
<evidence type="ECO:0000256" key="1">
    <source>
        <dbReference type="ARBA" id="ARBA00022490"/>
    </source>
</evidence>
<gene>
    <name evidence="10" type="primary">murF</name>
    <name evidence="15" type="ORF">DFE_1822</name>
</gene>
<comment type="similarity">
    <text evidence="10">Belongs to the MurCDEF family. MurF subfamily.</text>
</comment>
<keyword evidence="2 10" id="KW-0436">Ligase</keyword>
<evidence type="ECO:0000256" key="5">
    <source>
        <dbReference type="ARBA" id="ARBA00022840"/>
    </source>
</evidence>
<dbReference type="EC" id="6.3.2.10" evidence="10 11"/>
<dbReference type="InterPro" id="IPR036565">
    <property type="entry name" value="Mur-like_cat_sf"/>
</dbReference>
<evidence type="ECO:0000256" key="11">
    <source>
        <dbReference type="RuleBase" id="RU004136"/>
    </source>
</evidence>
<dbReference type="Pfam" id="PF01225">
    <property type="entry name" value="Mur_ligase"/>
    <property type="match status" value="1"/>
</dbReference>
<dbReference type="GO" id="GO:0005737">
    <property type="term" value="C:cytoplasm"/>
    <property type="evidence" value="ECO:0007669"/>
    <property type="project" value="UniProtKB-SubCell"/>
</dbReference>
<dbReference type="Pfam" id="PF08245">
    <property type="entry name" value="Mur_ligase_M"/>
    <property type="match status" value="1"/>
</dbReference>
<dbReference type="InterPro" id="IPR013221">
    <property type="entry name" value="Mur_ligase_cen"/>
</dbReference>
<comment type="pathway">
    <text evidence="10 11">Cell wall biogenesis; peptidoglycan biosynthesis.</text>
</comment>
<dbReference type="Gene3D" id="3.40.1390.10">
    <property type="entry name" value="MurE/MurF, N-terminal domain"/>
    <property type="match status" value="1"/>
</dbReference>
<reference evidence="15 16" key="1">
    <citation type="journal article" date="2018" name="Sci. Adv.">
        <title>Multi-heme cytochromes provide a pathway for survival in energy-limited environments.</title>
        <authorList>
            <person name="Deng X."/>
            <person name="Dohmae N."/>
            <person name="Nealson K.H."/>
            <person name="Hashimoto K."/>
            <person name="Okamoto A."/>
        </authorList>
    </citation>
    <scope>NUCLEOTIDE SEQUENCE [LARGE SCALE GENOMIC DNA]</scope>
    <source>
        <strain evidence="15 16">IS5</strain>
    </source>
</reference>
<dbReference type="PANTHER" id="PTHR43024">
    <property type="entry name" value="UDP-N-ACETYLMURAMOYL-TRIPEPTIDE--D-ALANYL-D-ALANINE LIGASE"/>
    <property type="match status" value="1"/>
</dbReference>
<keyword evidence="9 10" id="KW-0961">Cell wall biogenesis/degradation</keyword>
<feature type="domain" description="Mur ligase central" evidence="14">
    <location>
        <begin position="111"/>
        <end position="299"/>
    </location>
</feature>
<dbReference type="SUPFAM" id="SSF53244">
    <property type="entry name" value="MurD-like peptide ligases, peptide-binding domain"/>
    <property type="match status" value="1"/>
</dbReference>
<dbReference type="KEGG" id="dfl:DFE_1822"/>
<proteinExistence type="inferred from homology"/>
<evidence type="ECO:0000256" key="8">
    <source>
        <dbReference type="ARBA" id="ARBA00023306"/>
    </source>
</evidence>
<dbReference type="GO" id="GO:0005524">
    <property type="term" value="F:ATP binding"/>
    <property type="evidence" value="ECO:0007669"/>
    <property type="project" value="UniProtKB-UniRule"/>
</dbReference>
<feature type="binding site" evidence="10">
    <location>
        <begin position="113"/>
        <end position="119"/>
    </location>
    <ligand>
        <name>ATP</name>
        <dbReference type="ChEBI" id="CHEBI:30616"/>
    </ligand>
</feature>
<feature type="domain" description="Mur ligase C-terminal" evidence="13">
    <location>
        <begin position="321"/>
        <end position="446"/>
    </location>
</feature>
<dbReference type="InterPro" id="IPR000713">
    <property type="entry name" value="Mur_ligase_N"/>
</dbReference>
<keyword evidence="4 10" id="KW-0547">Nucleotide-binding</keyword>
<dbReference type="InterPro" id="IPR051046">
    <property type="entry name" value="MurCDEF_CellWall_CoF430Synth"/>
</dbReference>
<evidence type="ECO:0000256" key="9">
    <source>
        <dbReference type="ARBA" id="ARBA00023316"/>
    </source>
</evidence>
<dbReference type="GO" id="GO:0008360">
    <property type="term" value="P:regulation of cell shape"/>
    <property type="evidence" value="ECO:0007669"/>
    <property type="project" value="UniProtKB-KW"/>
</dbReference>
<keyword evidence="3 10" id="KW-0132">Cell division</keyword>
<evidence type="ECO:0000259" key="12">
    <source>
        <dbReference type="Pfam" id="PF01225"/>
    </source>
</evidence>
<dbReference type="InterPro" id="IPR035911">
    <property type="entry name" value="MurE/MurF_N"/>
</dbReference>
<sequence length="466" mass="49220">MLNLTVTQAAIAMGALGDVENGQDIQLSGVCTDSRVLRPGEIFFCLSGENFDGHEFAGRAMDGGAAAVVVSRPLPELAGRAPVLMVRDVLQALGALGAAWRMAAQSTVVGVTGSAGKTTVKEMLAGMLEAVGETGKNYKNFNNQLGVPQCMMGLTGAEAFWVLELGISQAHDMDELGAMVRPDVVVINNIGPAHLEGLGSLEGVAKAKTDLLRYLSDGGAAFVCMDYPLLWDCAKEIKPDVIGFSAAGAETPYKGEYLGPLENGSGRFRLTLRDDVLEFEAPFMGTYFAENMIAAAAVAHSMGSDIAAIKAGILAASVPEHRFQICEAGPWTVIDDAYNANPLSMRRSMDNATELAGQRPLVLVLGEMKELGDGAADLHRELGLAAAKTGARALLWFGGHADAVRQGLGNGDWPGIFMQTDEPRNLKSNLAELDLDGGVVLVKGSRSCKMERYVRELAGNQGDCGK</sequence>
<organism evidence="15 16">
    <name type="scientific">Desulfovibrio ferrophilus</name>
    <dbReference type="NCBI Taxonomy" id="241368"/>
    <lineage>
        <taxon>Bacteria</taxon>
        <taxon>Pseudomonadati</taxon>
        <taxon>Thermodesulfobacteriota</taxon>
        <taxon>Desulfovibrionia</taxon>
        <taxon>Desulfovibrionales</taxon>
        <taxon>Desulfovibrionaceae</taxon>
        <taxon>Desulfovibrio</taxon>
    </lineage>
</organism>
<evidence type="ECO:0000256" key="4">
    <source>
        <dbReference type="ARBA" id="ARBA00022741"/>
    </source>
</evidence>
<accession>A0A2Z6AZA6</accession>
<dbReference type="InterPro" id="IPR036615">
    <property type="entry name" value="Mur_ligase_C_dom_sf"/>
</dbReference>
<evidence type="ECO:0000256" key="3">
    <source>
        <dbReference type="ARBA" id="ARBA00022618"/>
    </source>
</evidence>
<dbReference type="GO" id="GO:0071555">
    <property type="term" value="P:cell wall organization"/>
    <property type="evidence" value="ECO:0007669"/>
    <property type="project" value="UniProtKB-KW"/>
</dbReference>
<dbReference type="UniPathway" id="UPA00219"/>
<dbReference type="Gene3D" id="3.40.1190.10">
    <property type="entry name" value="Mur-like, catalytic domain"/>
    <property type="match status" value="1"/>
</dbReference>
<dbReference type="AlphaFoldDB" id="A0A2Z6AZA6"/>
<evidence type="ECO:0000256" key="7">
    <source>
        <dbReference type="ARBA" id="ARBA00022984"/>
    </source>
</evidence>
<dbReference type="InterPro" id="IPR004101">
    <property type="entry name" value="Mur_ligase_C"/>
</dbReference>
<protein>
    <recommendedName>
        <fullName evidence="10 11">UDP-N-acetylmuramoyl-tripeptide--D-alanyl-D-alanine ligase</fullName>
        <ecNumber evidence="10 11">6.3.2.10</ecNumber>
    </recommendedName>
    <alternativeName>
        <fullName evidence="10">D-alanyl-D-alanine-adding enzyme</fullName>
    </alternativeName>
</protein>
<dbReference type="GO" id="GO:0047480">
    <property type="term" value="F:UDP-N-acetylmuramoyl-tripeptide-D-alanyl-D-alanine ligase activity"/>
    <property type="evidence" value="ECO:0007669"/>
    <property type="project" value="UniProtKB-UniRule"/>
</dbReference>
<name>A0A2Z6AZA6_9BACT</name>
<dbReference type="EMBL" id="AP017378">
    <property type="protein sequence ID" value="BBD08548.1"/>
    <property type="molecule type" value="Genomic_DNA"/>
</dbReference>
<comment type="catalytic activity">
    <reaction evidence="10 11">
        <text>D-alanyl-D-alanine + UDP-N-acetyl-alpha-D-muramoyl-L-alanyl-gamma-D-glutamyl-meso-2,6-diaminopimelate + ATP = UDP-N-acetyl-alpha-D-muramoyl-L-alanyl-gamma-D-glutamyl-meso-2,6-diaminopimeloyl-D-alanyl-D-alanine + ADP + phosphate + H(+)</text>
        <dbReference type="Rhea" id="RHEA:28374"/>
        <dbReference type="ChEBI" id="CHEBI:15378"/>
        <dbReference type="ChEBI" id="CHEBI:30616"/>
        <dbReference type="ChEBI" id="CHEBI:43474"/>
        <dbReference type="ChEBI" id="CHEBI:57822"/>
        <dbReference type="ChEBI" id="CHEBI:61386"/>
        <dbReference type="ChEBI" id="CHEBI:83905"/>
        <dbReference type="ChEBI" id="CHEBI:456216"/>
        <dbReference type="EC" id="6.3.2.10"/>
    </reaction>
</comment>